<dbReference type="InterPro" id="IPR004358">
    <property type="entry name" value="Sig_transdc_His_kin-like_C"/>
</dbReference>
<sequence length="494" mass="53995">MLKRVSITLRVSLLFALTSVFVLAGVGAFLYRSLEGQFAQRNTAELVGKVELVRYILAGVRSRQDVPLRRQHFAHVVVGHPSLYLAVLDEGGEVLFASSRLRLPEALLRAAVDASAAPTFTEVWQPSPDQRYRALAAWAGLASETNQRVLIALALDTTEQQALLATYRHHLVVALLSAGALAALVGFFVARQGMRPLKRMAATAYRISADYLSERLDVEHVPAELKQLATAFNAMLTRLEDAFGRLAGFSSDLAHELRTPINNLVGQTQVALTRTRPADEYRRVLESNLEELDRLSRMIADMLFLARADHAQVTLRTEVVDLRAELGKVAEFYEAHAQERSVRVVCAGEGRVTADRLLVQRAVSNLLSNAIRHTPEGGEVELLTARDDDGAVMVRVSNGGHGIPREHLGRVFDRFYRIDSARGSVHEGAGLGLAIVRSIMALHGGRVSVESVPDGITTFTLHFPAVLSGGGHGSDKAAQHTPPREAFHRKALTA</sequence>
<dbReference type="InterPro" id="IPR005467">
    <property type="entry name" value="His_kinase_dom"/>
</dbReference>
<feature type="compositionally biased region" description="Basic and acidic residues" evidence="15">
    <location>
        <begin position="473"/>
        <end position="488"/>
    </location>
</feature>
<dbReference type="Pfam" id="PF00672">
    <property type="entry name" value="HAMP"/>
    <property type="match status" value="1"/>
</dbReference>
<evidence type="ECO:0000259" key="16">
    <source>
        <dbReference type="PROSITE" id="PS50109"/>
    </source>
</evidence>
<dbReference type="NCBIfam" id="TIGR01386">
    <property type="entry name" value="cztS_silS_copS"/>
    <property type="match status" value="1"/>
</dbReference>
<evidence type="ECO:0000256" key="15">
    <source>
        <dbReference type="SAM" id="MobiDB-lite"/>
    </source>
</evidence>
<dbReference type="InterPro" id="IPR003661">
    <property type="entry name" value="HisK_dim/P_dom"/>
</dbReference>
<evidence type="ECO:0000256" key="2">
    <source>
        <dbReference type="ARBA" id="ARBA00004429"/>
    </source>
</evidence>
<dbReference type="Gene3D" id="1.10.287.130">
    <property type="match status" value="1"/>
</dbReference>
<dbReference type="SMART" id="SM00304">
    <property type="entry name" value="HAMP"/>
    <property type="match status" value="1"/>
</dbReference>
<feature type="region of interest" description="Disordered" evidence="15">
    <location>
        <begin position="470"/>
        <end position="494"/>
    </location>
</feature>
<evidence type="ECO:0000256" key="12">
    <source>
        <dbReference type="ARBA" id="ARBA00023012"/>
    </source>
</evidence>
<accession>A0A1F6TR28</accession>
<keyword evidence="12 14" id="KW-0902">Two-component regulatory system</keyword>
<dbReference type="InterPro" id="IPR048590">
    <property type="entry name" value="CusS-like_sensor"/>
</dbReference>
<evidence type="ECO:0000313" key="18">
    <source>
        <dbReference type="EMBL" id="OGI47591.1"/>
    </source>
</evidence>
<evidence type="ECO:0000256" key="13">
    <source>
        <dbReference type="ARBA" id="ARBA00023136"/>
    </source>
</evidence>
<comment type="subcellular location">
    <subcellularLocation>
        <location evidence="2">Cell inner membrane</location>
        <topology evidence="2">Multi-pass membrane protein</topology>
    </subcellularLocation>
</comment>
<dbReference type="PANTHER" id="PTHR45436:SF15">
    <property type="entry name" value="SENSOR HISTIDINE KINASE CUSS"/>
    <property type="match status" value="1"/>
</dbReference>
<keyword evidence="6 14" id="KW-0808">Transferase</keyword>
<dbReference type="CDD" id="cd00082">
    <property type="entry name" value="HisKA"/>
    <property type="match status" value="1"/>
</dbReference>
<dbReference type="STRING" id="1817760.A2151_00990"/>
<dbReference type="PRINTS" id="PR00344">
    <property type="entry name" value="BCTRLSENSOR"/>
</dbReference>
<dbReference type="SMART" id="SM00388">
    <property type="entry name" value="HisKA"/>
    <property type="match status" value="1"/>
</dbReference>
<comment type="caution">
    <text evidence="18">The sequence shown here is derived from an EMBL/GenBank/DDBJ whole genome shotgun (WGS) entry which is preliminary data.</text>
</comment>
<keyword evidence="9 14" id="KW-0418">Kinase</keyword>
<keyword evidence="5" id="KW-0597">Phosphoprotein</keyword>
<dbReference type="EMBL" id="MFSU01000051">
    <property type="protein sequence ID" value="OGI47591.1"/>
    <property type="molecule type" value="Genomic_DNA"/>
</dbReference>
<evidence type="ECO:0000256" key="8">
    <source>
        <dbReference type="ARBA" id="ARBA00022741"/>
    </source>
</evidence>
<comment type="catalytic activity">
    <reaction evidence="1 14">
        <text>ATP + protein L-histidine = ADP + protein N-phospho-L-histidine.</text>
        <dbReference type="EC" id="2.7.13.3"/>
    </reaction>
</comment>
<keyword evidence="11 14" id="KW-1133">Transmembrane helix</keyword>
<dbReference type="Gene3D" id="6.10.340.10">
    <property type="match status" value="1"/>
</dbReference>
<dbReference type="InterPro" id="IPR003660">
    <property type="entry name" value="HAMP_dom"/>
</dbReference>
<dbReference type="AlphaFoldDB" id="A0A1F6TR28"/>
<protein>
    <recommendedName>
        <fullName evidence="14">Sensor protein</fullName>
        <ecNumber evidence="14">2.7.13.3</ecNumber>
    </recommendedName>
</protein>
<dbReference type="PROSITE" id="PS50109">
    <property type="entry name" value="HIS_KIN"/>
    <property type="match status" value="1"/>
</dbReference>
<evidence type="ECO:0000256" key="1">
    <source>
        <dbReference type="ARBA" id="ARBA00000085"/>
    </source>
</evidence>
<keyword evidence="7 14" id="KW-0812">Transmembrane</keyword>
<dbReference type="Gene3D" id="3.30.565.10">
    <property type="entry name" value="Histidine kinase-like ATPase, C-terminal domain"/>
    <property type="match status" value="1"/>
</dbReference>
<dbReference type="PROSITE" id="PS50885">
    <property type="entry name" value="HAMP"/>
    <property type="match status" value="1"/>
</dbReference>
<feature type="domain" description="HAMP" evidence="17">
    <location>
        <begin position="191"/>
        <end position="244"/>
    </location>
</feature>
<evidence type="ECO:0000313" key="19">
    <source>
        <dbReference type="Proteomes" id="UP000178885"/>
    </source>
</evidence>
<dbReference type="InterPro" id="IPR050428">
    <property type="entry name" value="TCS_sensor_his_kinase"/>
</dbReference>
<dbReference type="Pfam" id="PF02518">
    <property type="entry name" value="HATPase_c"/>
    <property type="match status" value="1"/>
</dbReference>
<evidence type="ECO:0000256" key="14">
    <source>
        <dbReference type="RuleBase" id="RU364088"/>
    </source>
</evidence>
<organism evidence="18 19">
    <name type="scientific">Candidatus Muproteobacteria bacterium RBG_16_65_34</name>
    <dbReference type="NCBI Taxonomy" id="1817760"/>
    <lineage>
        <taxon>Bacteria</taxon>
        <taxon>Pseudomonadati</taxon>
        <taxon>Pseudomonadota</taxon>
        <taxon>Candidatus Muproteobacteria</taxon>
    </lineage>
</organism>
<evidence type="ECO:0000256" key="11">
    <source>
        <dbReference type="ARBA" id="ARBA00022989"/>
    </source>
</evidence>
<dbReference type="CDD" id="cd06225">
    <property type="entry name" value="HAMP"/>
    <property type="match status" value="1"/>
</dbReference>
<dbReference type="CDD" id="cd00075">
    <property type="entry name" value="HATPase"/>
    <property type="match status" value="1"/>
</dbReference>
<dbReference type="GO" id="GO:0005524">
    <property type="term" value="F:ATP binding"/>
    <property type="evidence" value="ECO:0007669"/>
    <property type="project" value="UniProtKB-KW"/>
</dbReference>
<evidence type="ECO:0000256" key="7">
    <source>
        <dbReference type="ARBA" id="ARBA00022692"/>
    </source>
</evidence>
<dbReference type="Pfam" id="PF00512">
    <property type="entry name" value="HisKA"/>
    <property type="match status" value="1"/>
</dbReference>
<dbReference type="Proteomes" id="UP000178885">
    <property type="component" value="Unassembled WGS sequence"/>
</dbReference>
<reference evidence="18 19" key="1">
    <citation type="journal article" date="2016" name="Nat. Commun.">
        <title>Thousands of microbial genomes shed light on interconnected biogeochemical processes in an aquifer system.</title>
        <authorList>
            <person name="Anantharaman K."/>
            <person name="Brown C.T."/>
            <person name="Hug L.A."/>
            <person name="Sharon I."/>
            <person name="Castelle C.J."/>
            <person name="Probst A.J."/>
            <person name="Thomas B.C."/>
            <person name="Singh A."/>
            <person name="Wilkins M.J."/>
            <person name="Karaoz U."/>
            <person name="Brodie E.L."/>
            <person name="Williams K.H."/>
            <person name="Hubbard S.S."/>
            <person name="Banfield J.F."/>
        </authorList>
    </citation>
    <scope>NUCLEOTIDE SEQUENCE [LARGE SCALE GENOMIC DNA]</scope>
</reference>
<dbReference type="SUPFAM" id="SSF47384">
    <property type="entry name" value="Homodimeric domain of signal transducing histidine kinase"/>
    <property type="match status" value="1"/>
</dbReference>
<gene>
    <name evidence="18" type="ORF">A2151_00990</name>
</gene>
<dbReference type="FunFam" id="3.30.565.10:FF:000006">
    <property type="entry name" value="Sensor histidine kinase WalK"/>
    <property type="match status" value="1"/>
</dbReference>
<dbReference type="FunFam" id="1.10.287.130:FF:000001">
    <property type="entry name" value="Two-component sensor histidine kinase"/>
    <property type="match status" value="1"/>
</dbReference>
<keyword evidence="13 14" id="KW-0472">Membrane</keyword>
<proteinExistence type="predicted"/>
<dbReference type="InterPro" id="IPR036097">
    <property type="entry name" value="HisK_dim/P_sf"/>
</dbReference>
<dbReference type="InterPro" id="IPR003594">
    <property type="entry name" value="HATPase_dom"/>
</dbReference>
<dbReference type="GO" id="GO:0005886">
    <property type="term" value="C:plasma membrane"/>
    <property type="evidence" value="ECO:0007669"/>
    <property type="project" value="UniProtKB-SubCell"/>
</dbReference>
<keyword evidence="4 14" id="KW-0997">Cell inner membrane</keyword>
<dbReference type="GO" id="GO:0000155">
    <property type="term" value="F:phosphorelay sensor kinase activity"/>
    <property type="evidence" value="ECO:0007669"/>
    <property type="project" value="InterPro"/>
</dbReference>
<feature type="domain" description="Histidine kinase" evidence="16">
    <location>
        <begin position="252"/>
        <end position="467"/>
    </location>
</feature>
<evidence type="ECO:0000256" key="10">
    <source>
        <dbReference type="ARBA" id="ARBA00022840"/>
    </source>
</evidence>
<evidence type="ECO:0000256" key="5">
    <source>
        <dbReference type="ARBA" id="ARBA00022553"/>
    </source>
</evidence>
<keyword evidence="3 14" id="KW-1003">Cell membrane</keyword>
<comment type="function">
    <text evidence="14">Member of a two-component regulatory system.</text>
</comment>
<keyword evidence="10 14" id="KW-0067">ATP-binding</keyword>
<dbReference type="SUPFAM" id="SSF55874">
    <property type="entry name" value="ATPase domain of HSP90 chaperone/DNA topoisomerase II/histidine kinase"/>
    <property type="match status" value="1"/>
</dbReference>
<evidence type="ECO:0000256" key="3">
    <source>
        <dbReference type="ARBA" id="ARBA00022475"/>
    </source>
</evidence>
<dbReference type="InterPro" id="IPR036890">
    <property type="entry name" value="HATPase_C_sf"/>
</dbReference>
<dbReference type="PANTHER" id="PTHR45436">
    <property type="entry name" value="SENSOR HISTIDINE KINASE YKOH"/>
    <property type="match status" value="1"/>
</dbReference>
<name>A0A1F6TR28_9PROT</name>
<dbReference type="SMART" id="SM00387">
    <property type="entry name" value="HATPase_c"/>
    <property type="match status" value="1"/>
</dbReference>
<evidence type="ECO:0000256" key="6">
    <source>
        <dbReference type="ARBA" id="ARBA00022679"/>
    </source>
</evidence>
<evidence type="ECO:0000256" key="4">
    <source>
        <dbReference type="ARBA" id="ARBA00022519"/>
    </source>
</evidence>
<dbReference type="InterPro" id="IPR006290">
    <property type="entry name" value="CztS_silS_copS"/>
</dbReference>
<evidence type="ECO:0000259" key="17">
    <source>
        <dbReference type="PROSITE" id="PS50885"/>
    </source>
</evidence>
<dbReference type="EC" id="2.7.13.3" evidence="14"/>
<dbReference type="Pfam" id="PF21085">
    <property type="entry name" value="CusS"/>
    <property type="match status" value="1"/>
</dbReference>
<keyword evidence="8 14" id="KW-0547">Nucleotide-binding</keyword>
<evidence type="ECO:0000256" key="9">
    <source>
        <dbReference type="ARBA" id="ARBA00022777"/>
    </source>
</evidence>
<feature type="transmembrane region" description="Helical" evidence="14">
    <location>
        <begin position="171"/>
        <end position="190"/>
    </location>
</feature>
<dbReference type="SUPFAM" id="SSF158472">
    <property type="entry name" value="HAMP domain-like"/>
    <property type="match status" value="1"/>
</dbReference>